<dbReference type="GO" id="GO:0005509">
    <property type="term" value="F:calcium ion binding"/>
    <property type="evidence" value="ECO:0007669"/>
    <property type="project" value="InterPro"/>
</dbReference>
<dbReference type="InterPro" id="IPR011992">
    <property type="entry name" value="EF-hand-dom_pair"/>
</dbReference>
<feature type="region of interest" description="Disordered" evidence="2">
    <location>
        <begin position="969"/>
        <end position="988"/>
    </location>
</feature>
<dbReference type="PANTHER" id="PTHR20875">
    <property type="entry name" value="EF-HAND CALCIUM-BINDING DOMAIN-CONTAINING PROTEIN 6-RELATED"/>
    <property type="match status" value="1"/>
</dbReference>
<dbReference type="SUPFAM" id="SSF47473">
    <property type="entry name" value="EF-hand"/>
    <property type="match status" value="4"/>
</dbReference>
<evidence type="ECO:0000313" key="5">
    <source>
        <dbReference type="Proteomes" id="UP000284702"/>
    </source>
</evidence>
<feature type="domain" description="EF-hand" evidence="3">
    <location>
        <begin position="1013"/>
        <end position="1048"/>
    </location>
</feature>
<dbReference type="EMBL" id="MZMZ02000017">
    <property type="protein sequence ID" value="RQM31422.1"/>
    <property type="molecule type" value="Genomic_DNA"/>
</dbReference>
<sequence>MSPATPPRHVVVLVLGDVGRSPRMQYHAVSLSKMPNTKVTLVGYEGERCVPQIPTLCVAWLTCKLKRAKFVIDWHNFGYTVLALSIGESHAFVKIATTVERVFGQLADANFCVTKAMQGWLQNHWRIHATVLYDKPPEFFKPASIAEKHELFTRLADQLPAPVRRRRRYGCPAAFLTRADVVRRLSTIALTALLYSSALVLLDARIVDDPAYPDVLVVVTGKGPQKAMYLKKIQDMQLVRVHITTIVSWLEAADYPIMLGSADVGICLHTSTSGLDLPMKVLDMFGCQVPVCAVKFACLHELVRHNEYDSCYSFYVELCDQLQSLLIGFPKSEKLDLLRQSLESVESATTIPSSWYLSAAASSCTMQAANFAPSMTPRPQKAAPSPRKARMLNHKAPSVSPIKVSASLSLSKHAPHEPVEEPALRPSKLKWDGDTHAVRNLQSHIHFGTTAVSGVGEIVLVFDGYGIHLTTDEAKNLLCEYEENNDLNLPYQEFVDNFALMLRSKESGKRHVIKKTRLTEHVKRLQTFQHGVIQEMNELLKLRLRDSWSTFRETLRGLDKDKVSVSGFLSAEAFLKVLRKFNIPITMESLESLMLRYDANGDGIVNYAEFIAQFGASFSNYNAERVGNSILQHTAHDFSVAAVDEKEQSNFLRGQVRKLVDDKVAATWTNLRAAFLELDADKNGILTPDELKRMLMRFQIDLTDGQFQQLLACYDTNNDGQVNVVEFFNHFGEEIKFGDAVTPSSSPAKSKFVLAERTSLVMGEKVHQNDLPNIKEHFSRLEDATWHAMYLDFVDADLQKTGWIPRAQFLHILSMYMGELPNKNILSIFRSCGSHHNDLMNYRDLVKAYRPKVMGLYAPHPNKNTMNAPKQSPTEYLLMETSIREKRSQMEMGVWKMLKNEVIAADVKRIGRVTADCFTSIVKHHMHLRDEQIAFLCLFYEDKANTHHTCSIRYSSFLTDYDTAADDDGSLRGGGYTREDDEDDDVYIPPHMPPPQLRFGRPPDNSVKAAIRQHLSSIEAALLLADTDLKGMIGRDEWVGILHDHHIKCDASQYDELFGRYTNASLQTLRYRELLLDIESGIQGKTVEGGGFGGLGGLSATSGGASTDIAGNGAIRTLDEAKAMLRHHLTSSASSQRRVYKYFSLVDTTKSGQLPYPEVRRVLEKIGLVFGDIDVFTAVMSYYDVDNTGMVPYLQLLHANGGKDPDKMTGLSDLASNCSYYSAISIAPKAVASGPRRAQLAKSHEMITQVINHHVEDGKAAVGGAIDAEDKMKALLAKRWKTILKMFQQLDTEKRGTISQASFKKVMDNVGLTLTFEDVLRICKKYDSDNSGRLQYHAFLKQHVQGKSTLSEFAPLKMDSKEVHNLPALSPRKSRVPDDVRGTLKQKWKSVYASLKKLDATNSGRLSPQHFRHLLEWFGITLTDDNYYMDFDSMDDGHVNYNTFMRACLE</sequence>
<dbReference type="Gene3D" id="3.40.50.2000">
    <property type="entry name" value="Glycogen Phosphorylase B"/>
    <property type="match status" value="1"/>
</dbReference>
<protein>
    <recommendedName>
        <fullName evidence="3">EF-hand domain-containing protein</fullName>
    </recommendedName>
</protein>
<feature type="domain" description="EF-hand" evidence="3">
    <location>
        <begin position="585"/>
        <end position="620"/>
    </location>
</feature>
<dbReference type="Proteomes" id="UP000284702">
    <property type="component" value="Unassembled WGS sequence"/>
</dbReference>
<evidence type="ECO:0000313" key="4">
    <source>
        <dbReference type="EMBL" id="RQM31422.1"/>
    </source>
</evidence>
<dbReference type="Pfam" id="PF13499">
    <property type="entry name" value="EF-hand_7"/>
    <property type="match status" value="1"/>
</dbReference>
<feature type="domain" description="EF-hand" evidence="3">
    <location>
        <begin position="1134"/>
        <end position="1169"/>
    </location>
</feature>
<keyword evidence="1" id="KW-0106">Calcium</keyword>
<comment type="caution">
    <text evidence="4">The sequence shown here is derived from an EMBL/GenBank/DDBJ whole genome shotgun (WGS) entry which is preliminary data.</text>
</comment>
<keyword evidence="5" id="KW-1185">Reference proteome</keyword>
<gene>
    <name evidence="4" type="ORF">B5M09_001268</name>
</gene>
<dbReference type="InterPro" id="IPR052603">
    <property type="entry name" value="EFCB6"/>
</dbReference>
<dbReference type="SUPFAM" id="SSF53756">
    <property type="entry name" value="UDP-Glycosyltransferase/glycogen phosphorylase"/>
    <property type="match status" value="1"/>
</dbReference>
<dbReference type="InterPro" id="IPR018247">
    <property type="entry name" value="EF_Hand_1_Ca_BS"/>
</dbReference>
<dbReference type="CDD" id="cd00051">
    <property type="entry name" value="EFh"/>
    <property type="match status" value="3"/>
</dbReference>
<feature type="domain" description="EF-hand" evidence="3">
    <location>
        <begin position="702"/>
        <end position="737"/>
    </location>
</feature>
<evidence type="ECO:0000256" key="1">
    <source>
        <dbReference type="ARBA" id="ARBA00022837"/>
    </source>
</evidence>
<evidence type="ECO:0000256" key="2">
    <source>
        <dbReference type="SAM" id="MobiDB-lite"/>
    </source>
</evidence>
<feature type="domain" description="EF-hand" evidence="3">
    <location>
        <begin position="666"/>
        <end position="701"/>
    </location>
</feature>
<dbReference type="PROSITE" id="PS00018">
    <property type="entry name" value="EF_HAND_1"/>
    <property type="match status" value="3"/>
</dbReference>
<dbReference type="VEuPathDB" id="FungiDB:H257_03648"/>
<accession>A0A3R7YKR9</accession>
<reference evidence="4" key="1">
    <citation type="submission" date="2018-07" db="EMBL/GenBank/DDBJ databases">
        <title>Annotation of Aphanomyces astaci genome assembly.</title>
        <authorList>
            <person name="Studholme D.J."/>
        </authorList>
    </citation>
    <scope>NUCLEOTIDE SEQUENCE [LARGE SCALE GENOMIC DNA]</scope>
    <source>
        <strain evidence="4">Pc</strain>
    </source>
</reference>
<dbReference type="Gene3D" id="1.10.238.10">
    <property type="entry name" value="EF-hand"/>
    <property type="match status" value="5"/>
</dbReference>
<dbReference type="InterPro" id="IPR002048">
    <property type="entry name" value="EF_hand_dom"/>
</dbReference>
<dbReference type="PANTHER" id="PTHR20875:SF0">
    <property type="entry name" value="GH12158P"/>
    <property type="match status" value="1"/>
</dbReference>
<name>A0A3R7YKR9_APHAT</name>
<feature type="domain" description="EF-hand" evidence="3">
    <location>
        <begin position="1278"/>
        <end position="1313"/>
    </location>
</feature>
<dbReference type="PROSITE" id="PS50222">
    <property type="entry name" value="EF_HAND_2"/>
    <property type="match status" value="6"/>
</dbReference>
<organism evidence="4 5">
    <name type="scientific">Aphanomyces astaci</name>
    <name type="common">Crayfish plague agent</name>
    <dbReference type="NCBI Taxonomy" id="112090"/>
    <lineage>
        <taxon>Eukaryota</taxon>
        <taxon>Sar</taxon>
        <taxon>Stramenopiles</taxon>
        <taxon>Oomycota</taxon>
        <taxon>Saprolegniomycetes</taxon>
        <taxon>Saprolegniales</taxon>
        <taxon>Verrucalvaceae</taxon>
        <taxon>Aphanomyces</taxon>
    </lineage>
</organism>
<proteinExistence type="predicted"/>
<dbReference type="VEuPathDB" id="FungiDB:H257_03647"/>
<evidence type="ECO:0000259" key="3">
    <source>
        <dbReference type="PROSITE" id="PS50222"/>
    </source>
</evidence>
<dbReference type="SMART" id="SM00054">
    <property type="entry name" value="EFh"/>
    <property type="match status" value="10"/>
</dbReference>